<reference evidence="2 3" key="1">
    <citation type="submission" date="2014-03" db="EMBL/GenBank/DDBJ databases">
        <authorList>
            <person name="Sibley D."/>
            <person name="Venepally P."/>
            <person name="Karamycheva S."/>
            <person name="Hadjithomas M."/>
            <person name="Khan A."/>
            <person name="Brunk B."/>
            <person name="Roos D."/>
            <person name="Caler E."/>
            <person name="Lorenzi H."/>
        </authorList>
    </citation>
    <scope>NUCLEOTIDE SEQUENCE [LARGE SCALE GENOMIC DNA]</scope>
    <source>
        <strain evidence="3">p89</strain>
    </source>
</reference>
<evidence type="ECO:0000256" key="1">
    <source>
        <dbReference type="SAM" id="SignalP"/>
    </source>
</evidence>
<organism evidence="2 3">
    <name type="scientific">Toxoplasma gondii p89</name>
    <dbReference type="NCBI Taxonomy" id="943119"/>
    <lineage>
        <taxon>Eukaryota</taxon>
        <taxon>Sar</taxon>
        <taxon>Alveolata</taxon>
        <taxon>Apicomplexa</taxon>
        <taxon>Conoidasida</taxon>
        <taxon>Coccidia</taxon>
        <taxon>Eucoccidiorida</taxon>
        <taxon>Eimeriorina</taxon>
        <taxon>Sarcocystidae</taxon>
        <taxon>Toxoplasma</taxon>
    </lineage>
</organism>
<dbReference type="OrthoDB" id="354639at2759"/>
<sequence length="268" mass="29610">MAKSVLFTVLAVVVLQCVIETTSLRTTQKSLHPEFSNSYEETFAMTVDYERMKSNVFNTKSDILVVTKPNGKVKVPFSSNEEGTTVVVLAEGITLTNVGGAPSTTIWAFAPLCFEKTYGNPGTATVKGPFSYRAKEINGDIGPKMYRGISTQVTPSMKCNTLYPHLPLKERVELCTLNQQRPGSGLHEWITVTETQEIPKASSRRTGELCPFVQSGDISETARPASYLLGKLSRKFEKESDRFTRDMLEAGADVYHTAEVYRAEGQTT</sequence>
<name>A0A086JAN0_TOXGO</name>
<gene>
    <name evidence="2" type="ORF">TGP89_209705</name>
</gene>
<dbReference type="EMBL" id="AEYI02002202">
    <property type="protein sequence ID" value="KFG29198.1"/>
    <property type="molecule type" value="Genomic_DNA"/>
</dbReference>
<evidence type="ECO:0000313" key="3">
    <source>
        <dbReference type="Proteomes" id="UP000028828"/>
    </source>
</evidence>
<feature type="signal peptide" evidence="1">
    <location>
        <begin position="1"/>
        <end position="23"/>
    </location>
</feature>
<accession>A0A086JAN0</accession>
<dbReference type="AlphaFoldDB" id="A0A086JAN0"/>
<comment type="caution">
    <text evidence="2">The sequence shown here is derived from an EMBL/GenBank/DDBJ whole genome shotgun (WGS) entry which is preliminary data.</text>
</comment>
<feature type="chain" id="PRO_5001807908" evidence="1">
    <location>
        <begin position="24"/>
        <end position="268"/>
    </location>
</feature>
<dbReference type="VEuPathDB" id="ToxoDB:TGP89_209705"/>
<evidence type="ECO:0000313" key="2">
    <source>
        <dbReference type="EMBL" id="KFG29198.1"/>
    </source>
</evidence>
<dbReference type="Proteomes" id="UP000028828">
    <property type="component" value="Unassembled WGS sequence"/>
</dbReference>
<protein>
    <submittedName>
        <fullName evidence="2">Uncharacterized protein</fullName>
    </submittedName>
</protein>
<proteinExistence type="predicted"/>
<keyword evidence="1" id="KW-0732">Signal</keyword>